<keyword evidence="4" id="KW-0694">RNA-binding</keyword>
<dbReference type="AlphaFoldDB" id="A0A1M4VWU1"/>
<evidence type="ECO:0000256" key="3">
    <source>
        <dbReference type="PIRSR" id="PIRSR606225-1"/>
    </source>
</evidence>
<evidence type="ECO:0000313" key="7">
    <source>
        <dbReference type="EMBL" id="SHE73438.1"/>
    </source>
</evidence>
<accession>A0A1M4VWU1</accession>
<evidence type="ECO:0000256" key="5">
    <source>
        <dbReference type="RuleBase" id="RU362028"/>
    </source>
</evidence>
<name>A0A1M4VWU1_9FIRM</name>
<evidence type="ECO:0000256" key="1">
    <source>
        <dbReference type="ARBA" id="ARBA00000073"/>
    </source>
</evidence>
<evidence type="ECO:0000259" key="6">
    <source>
        <dbReference type="Pfam" id="PF00849"/>
    </source>
</evidence>
<dbReference type="PROSITE" id="PS50889">
    <property type="entry name" value="S4"/>
    <property type="match status" value="1"/>
</dbReference>
<dbReference type="GO" id="GO:0003723">
    <property type="term" value="F:RNA binding"/>
    <property type="evidence" value="ECO:0007669"/>
    <property type="project" value="UniProtKB-KW"/>
</dbReference>
<feature type="domain" description="Pseudouridine synthase RsuA/RluA-like" evidence="6">
    <location>
        <begin position="92"/>
        <end position="243"/>
    </location>
</feature>
<dbReference type="Pfam" id="PF00849">
    <property type="entry name" value="PseudoU_synth_2"/>
    <property type="match status" value="1"/>
</dbReference>
<keyword evidence="5" id="KW-0413">Isomerase</keyword>
<dbReference type="GO" id="GO:0000455">
    <property type="term" value="P:enzyme-directed rRNA pseudouridine synthesis"/>
    <property type="evidence" value="ECO:0007669"/>
    <property type="project" value="TreeGrafter"/>
</dbReference>
<dbReference type="GO" id="GO:0140098">
    <property type="term" value="F:catalytic activity, acting on RNA"/>
    <property type="evidence" value="ECO:0007669"/>
    <property type="project" value="UniProtKB-ARBA"/>
</dbReference>
<dbReference type="Proteomes" id="UP000184148">
    <property type="component" value="Unassembled WGS sequence"/>
</dbReference>
<dbReference type="Gene3D" id="3.30.2350.10">
    <property type="entry name" value="Pseudouridine synthase"/>
    <property type="match status" value="1"/>
</dbReference>
<comment type="function">
    <text evidence="5">Responsible for synthesis of pseudouridine from uracil.</text>
</comment>
<dbReference type="GO" id="GO:0009982">
    <property type="term" value="F:pseudouridine synthase activity"/>
    <property type="evidence" value="ECO:0007669"/>
    <property type="project" value="InterPro"/>
</dbReference>
<dbReference type="InterPro" id="IPR006225">
    <property type="entry name" value="PsdUridine_synth_RluC/D"/>
</dbReference>
<dbReference type="InterPro" id="IPR050188">
    <property type="entry name" value="RluA_PseudoU_synthase"/>
</dbReference>
<dbReference type="InterPro" id="IPR006145">
    <property type="entry name" value="PsdUridine_synth_RsuA/RluA"/>
</dbReference>
<dbReference type="EMBL" id="FQUY01000005">
    <property type="protein sequence ID" value="SHE73438.1"/>
    <property type="molecule type" value="Genomic_DNA"/>
</dbReference>
<dbReference type="InterPro" id="IPR020103">
    <property type="entry name" value="PsdUridine_synth_cat_dom_sf"/>
</dbReference>
<dbReference type="SUPFAM" id="SSF55120">
    <property type="entry name" value="Pseudouridine synthase"/>
    <property type="match status" value="1"/>
</dbReference>
<dbReference type="STRING" id="1121429.SAMN02745133_01025"/>
<keyword evidence="8" id="KW-1185">Reference proteome</keyword>
<sequence length="300" mass="33110">MEQKPGDARIKKCIDEHMDGWTVERVLRQGLGVSRSLMRSAKRKGNILLNGIPVKTNVSVKPGEVLELLMVTRGTSIIPQKMVLEFIYEDQDLLAVNKPPGMLVHPLTTETTGTLANGVLYHWLGQGATDCFRPVHRLDRDTSGMVLVAKNPYAQQQLQRQMNQGLFTRRYLALVEGRCQSPRGVINAPIGLAEGSIIKRAVTASGKPALSRYTVLRRFAGASLVCVELETGRTHQVRVHMAHLGHPLLGDTLYGGDDSQIKRQALHCAYLAFRHPGSGEPVKLACPLPADMRKVMKVLL</sequence>
<dbReference type="CDD" id="cd00165">
    <property type="entry name" value="S4"/>
    <property type="match status" value="1"/>
</dbReference>
<dbReference type="CDD" id="cd02869">
    <property type="entry name" value="PseudoU_synth_RluA_like"/>
    <property type="match status" value="1"/>
</dbReference>
<dbReference type="RefSeq" id="WP_238456964.1">
    <property type="nucleotide sequence ID" value="NZ_FQUY01000005.1"/>
</dbReference>
<comment type="similarity">
    <text evidence="2 5">Belongs to the pseudouridine synthase RluA family.</text>
</comment>
<dbReference type="EC" id="5.4.99.-" evidence="5"/>
<dbReference type="NCBIfam" id="TIGR00005">
    <property type="entry name" value="rluA_subfam"/>
    <property type="match status" value="1"/>
</dbReference>
<gene>
    <name evidence="7" type="ORF">SAMN02745133_01025</name>
</gene>
<dbReference type="PANTHER" id="PTHR21600">
    <property type="entry name" value="MITOCHONDRIAL RNA PSEUDOURIDINE SYNTHASE"/>
    <property type="match status" value="1"/>
</dbReference>
<proteinExistence type="inferred from homology"/>
<evidence type="ECO:0000313" key="8">
    <source>
        <dbReference type="Proteomes" id="UP000184148"/>
    </source>
</evidence>
<dbReference type="PANTHER" id="PTHR21600:SF44">
    <property type="entry name" value="RIBOSOMAL LARGE SUBUNIT PSEUDOURIDINE SYNTHASE D"/>
    <property type="match status" value="1"/>
</dbReference>
<comment type="catalytic activity">
    <reaction evidence="1 5">
        <text>a uridine in RNA = a pseudouridine in RNA</text>
        <dbReference type="Rhea" id="RHEA:48348"/>
        <dbReference type="Rhea" id="RHEA-COMP:12068"/>
        <dbReference type="Rhea" id="RHEA-COMP:12069"/>
        <dbReference type="ChEBI" id="CHEBI:65314"/>
        <dbReference type="ChEBI" id="CHEBI:65315"/>
    </reaction>
</comment>
<evidence type="ECO:0000256" key="4">
    <source>
        <dbReference type="PROSITE-ProRule" id="PRU00182"/>
    </source>
</evidence>
<organism evidence="7 8">
    <name type="scientific">Desulforamulus putei DSM 12395</name>
    <dbReference type="NCBI Taxonomy" id="1121429"/>
    <lineage>
        <taxon>Bacteria</taxon>
        <taxon>Bacillati</taxon>
        <taxon>Bacillota</taxon>
        <taxon>Clostridia</taxon>
        <taxon>Eubacteriales</taxon>
        <taxon>Peptococcaceae</taxon>
        <taxon>Desulforamulus</taxon>
    </lineage>
</organism>
<protein>
    <recommendedName>
        <fullName evidence="5">Pseudouridine synthase</fullName>
        <ecNumber evidence="5">5.4.99.-</ecNumber>
    </recommendedName>
</protein>
<reference evidence="8" key="1">
    <citation type="submission" date="2016-11" db="EMBL/GenBank/DDBJ databases">
        <authorList>
            <person name="Varghese N."/>
            <person name="Submissions S."/>
        </authorList>
    </citation>
    <scope>NUCLEOTIDE SEQUENCE [LARGE SCALE GENOMIC DNA]</scope>
    <source>
        <strain evidence="8">DSM 12395</strain>
    </source>
</reference>
<evidence type="ECO:0000256" key="2">
    <source>
        <dbReference type="ARBA" id="ARBA00010876"/>
    </source>
</evidence>
<feature type="active site" evidence="3">
    <location>
        <position position="139"/>
    </location>
</feature>